<protein>
    <submittedName>
        <fullName evidence="2">Uncharacterized protein</fullName>
    </submittedName>
</protein>
<gene>
    <name evidence="2" type="ORF">FEHR0123_LOCUS11648</name>
</gene>
<feature type="transmembrane region" description="Helical" evidence="1">
    <location>
        <begin position="41"/>
        <end position="74"/>
    </location>
</feature>
<feature type="transmembrane region" description="Helical" evidence="1">
    <location>
        <begin position="80"/>
        <end position="97"/>
    </location>
</feature>
<evidence type="ECO:0000256" key="1">
    <source>
        <dbReference type="SAM" id="Phobius"/>
    </source>
</evidence>
<evidence type="ECO:0000313" key="2">
    <source>
        <dbReference type="EMBL" id="CAE0316683.1"/>
    </source>
</evidence>
<name>A0A7S3I9K1_9SPIT</name>
<dbReference type="AlphaFoldDB" id="A0A7S3I9K1"/>
<accession>A0A7S3I9K1</accession>
<proteinExistence type="predicted"/>
<keyword evidence="1" id="KW-0812">Transmembrane</keyword>
<dbReference type="EMBL" id="HBIE01037954">
    <property type="protein sequence ID" value="CAE0316683.1"/>
    <property type="molecule type" value="Transcribed_RNA"/>
</dbReference>
<keyword evidence="1" id="KW-0472">Membrane</keyword>
<reference evidence="2" key="1">
    <citation type="submission" date="2021-01" db="EMBL/GenBank/DDBJ databases">
        <authorList>
            <person name="Corre E."/>
            <person name="Pelletier E."/>
            <person name="Niang G."/>
            <person name="Scheremetjew M."/>
            <person name="Finn R."/>
            <person name="Kale V."/>
            <person name="Holt S."/>
            <person name="Cochrane G."/>
            <person name="Meng A."/>
            <person name="Brown T."/>
            <person name="Cohen L."/>
        </authorList>
    </citation>
    <scope>NUCLEOTIDE SEQUENCE</scope>
    <source>
        <strain evidence="2">Fehren 1</strain>
    </source>
</reference>
<sequence length="135" mass="14861">MLDLHTIAHTRAGTILFLALDTAATIDTTNDIGNGCSIQQLALVFAIVLACLIVVLLFFFFFGVLAVVIAHVVIALDETLSLALATPQVAMLFLLAVRQHDHIPLEFSIFLNRFQEIIKGDFKFGEYVLLQVIFG</sequence>
<organism evidence="2">
    <name type="scientific">Favella ehrenbergii</name>
    <dbReference type="NCBI Taxonomy" id="182087"/>
    <lineage>
        <taxon>Eukaryota</taxon>
        <taxon>Sar</taxon>
        <taxon>Alveolata</taxon>
        <taxon>Ciliophora</taxon>
        <taxon>Intramacronucleata</taxon>
        <taxon>Spirotrichea</taxon>
        <taxon>Choreotrichia</taxon>
        <taxon>Tintinnida</taxon>
        <taxon>Xystonellidae</taxon>
        <taxon>Favella</taxon>
    </lineage>
</organism>
<keyword evidence="1" id="KW-1133">Transmembrane helix</keyword>